<name>A0ACC2WE60_9TREE</name>
<evidence type="ECO:0000313" key="1">
    <source>
        <dbReference type="EMBL" id="KAJ9110049.1"/>
    </source>
</evidence>
<comment type="caution">
    <text evidence="1">The sequence shown here is derived from an EMBL/GenBank/DDBJ whole genome shotgun (WGS) entry which is preliminary data.</text>
</comment>
<dbReference type="Proteomes" id="UP001230649">
    <property type="component" value="Unassembled WGS sequence"/>
</dbReference>
<protein>
    <submittedName>
        <fullName evidence="1">Uncharacterized protein</fullName>
    </submittedName>
</protein>
<dbReference type="EMBL" id="JASBWS010000026">
    <property type="protein sequence ID" value="KAJ9110049.1"/>
    <property type="molecule type" value="Genomic_DNA"/>
</dbReference>
<proteinExistence type="predicted"/>
<sequence length="151" mass="16533">MSSQWFTPTNPSSNADKPHTFWPSSAGNPPLVTPPPAAPKAPAPSPFSFPSEQRYSLHPPGYIYYPTTSQAKIYALAADEDRTALRDPSRNQYDWIHPFSSPVYKVPAKVADVWNTQMGEGEEGTLSGAMRRALVDAVEEAEGKEKNGKAK</sequence>
<organism evidence="1 2">
    <name type="scientific">Naganishia adeliensis</name>
    <dbReference type="NCBI Taxonomy" id="92952"/>
    <lineage>
        <taxon>Eukaryota</taxon>
        <taxon>Fungi</taxon>
        <taxon>Dikarya</taxon>
        <taxon>Basidiomycota</taxon>
        <taxon>Agaricomycotina</taxon>
        <taxon>Tremellomycetes</taxon>
        <taxon>Filobasidiales</taxon>
        <taxon>Filobasidiaceae</taxon>
        <taxon>Naganishia</taxon>
    </lineage>
</organism>
<reference evidence="1" key="1">
    <citation type="submission" date="2023-04" db="EMBL/GenBank/DDBJ databases">
        <title>Draft Genome sequencing of Naganishia species isolated from polar environments using Oxford Nanopore Technology.</title>
        <authorList>
            <person name="Leo P."/>
            <person name="Venkateswaran K."/>
        </authorList>
    </citation>
    <scope>NUCLEOTIDE SEQUENCE</scope>
    <source>
        <strain evidence="1">MNA-CCFEE 5262</strain>
    </source>
</reference>
<gene>
    <name evidence="1" type="ORF">QFC20_003123</name>
</gene>
<evidence type="ECO:0000313" key="2">
    <source>
        <dbReference type="Proteomes" id="UP001230649"/>
    </source>
</evidence>
<accession>A0ACC2WE60</accession>
<keyword evidence="2" id="KW-1185">Reference proteome</keyword>